<dbReference type="InterPro" id="IPR015890">
    <property type="entry name" value="Chorismate_C"/>
</dbReference>
<dbReference type="UniPathway" id="UPA00035">
    <property type="reaction ID" value="UER00040"/>
</dbReference>
<evidence type="ECO:0000256" key="2">
    <source>
        <dbReference type="ARBA" id="ARBA00004873"/>
    </source>
</evidence>
<evidence type="ECO:0000256" key="13">
    <source>
        <dbReference type="ARBA" id="ARBA00025634"/>
    </source>
</evidence>
<dbReference type="PRINTS" id="PR00095">
    <property type="entry name" value="ANTSNTHASEI"/>
</dbReference>
<keyword evidence="11 15" id="KW-0057">Aromatic amino acid biosynthesis</keyword>
<evidence type="ECO:0000256" key="5">
    <source>
        <dbReference type="ARBA" id="ARBA00012266"/>
    </source>
</evidence>
<dbReference type="EC" id="4.1.3.27" evidence="5 15"/>
<dbReference type="GO" id="GO:0004049">
    <property type="term" value="F:anthranilate synthase activity"/>
    <property type="evidence" value="ECO:0007669"/>
    <property type="project" value="UniProtKB-EC"/>
</dbReference>
<gene>
    <name evidence="15" type="primary">trpE</name>
    <name evidence="18" type="ORF">BG261_03185</name>
</gene>
<dbReference type="OrthoDB" id="9803598at2"/>
<comment type="similarity">
    <text evidence="3 15">Belongs to the anthranilate synthase component I family.</text>
</comment>
<accession>A0A1E8GMX8</accession>
<comment type="pathway">
    <text evidence="2 15">Amino-acid biosynthesis; L-tryptophan biosynthesis; L-tryptophan from chorismate: step 1/5.</text>
</comment>
<name>A0A1E8GMX8_9LACT</name>
<dbReference type="Pfam" id="PF04715">
    <property type="entry name" value="Anth_synt_I_N"/>
    <property type="match status" value="1"/>
</dbReference>
<keyword evidence="7 15" id="KW-0028">Amino-acid biosynthesis</keyword>
<organism evidence="18 19">
    <name type="scientific">Floricoccus tropicus</name>
    <dbReference type="NCBI Taxonomy" id="1859473"/>
    <lineage>
        <taxon>Bacteria</taxon>
        <taxon>Bacillati</taxon>
        <taxon>Bacillota</taxon>
        <taxon>Bacilli</taxon>
        <taxon>Lactobacillales</taxon>
        <taxon>Streptococcaceae</taxon>
        <taxon>Floricoccus</taxon>
    </lineage>
</organism>
<evidence type="ECO:0000256" key="4">
    <source>
        <dbReference type="ARBA" id="ARBA00011575"/>
    </source>
</evidence>
<evidence type="ECO:0000256" key="15">
    <source>
        <dbReference type="RuleBase" id="RU364045"/>
    </source>
</evidence>
<evidence type="ECO:0000313" key="19">
    <source>
        <dbReference type="Proteomes" id="UP000178622"/>
    </source>
</evidence>
<dbReference type="InterPro" id="IPR005256">
    <property type="entry name" value="Anth_synth_I_PabB"/>
</dbReference>
<dbReference type="STRING" id="1859473.BG261_03185"/>
<protein>
    <recommendedName>
        <fullName evidence="6 15">Anthranilate synthase component 1</fullName>
        <ecNumber evidence="5 15">4.1.3.27</ecNumber>
    </recommendedName>
</protein>
<dbReference type="Pfam" id="PF00425">
    <property type="entry name" value="Chorismate_bind"/>
    <property type="match status" value="1"/>
</dbReference>
<dbReference type="RefSeq" id="WP_070792114.1">
    <property type="nucleotide sequence ID" value="NZ_MKIR01000012.1"/>
</dbReference>
<dbReference type="Proteomes" id="UP000178622">
    <property type="component" value="Unassembled WGS sequence"/>
</dbReference>
<dbReference type="InterPro" id="IPR005801">
    <property type="entry name" value="ADC_synthase"/>
</dbReference>
<dbReference type="PANTHER" id="PTHR11236:SF48">
    <property type="entry name" value="ISOCHORISMATE SYNTHASE MENF"/>
    <property type="match status" value="1"/>
</dbReference>
<comment type="subunit">
    <text evidence="4 15">Heterotetramer consisting of two non-identical subunits: a beta subunit (TrpG) and a large alpha subunit (TrpE).</text>
</comment>
<keyword evidence="12 15" id="KW-0456">Lyase</keyword>
<evidence type="ECO:0000259" key="17">
    <source>
        <dbReference type="Pfam" id="PF04715"/>
    </source>
</evidence>
<evidence type="ECO:0000256" key="1">
    <source>
        <dbReference type="ARBA" id="ARBA00001946"/>
    </source>
</evidence>
<evidence type="ECO:0000256" key="7">
    <source>
        <dbReference type="ARBA" id="ARBA00022605"/>
    </source>
</evidence>
<feature type="domain" description="Anthranilate synthase component I N-terminal" evidence="17">
    <location>
        <begin position="10"/>
        <end position="146"/>
    </location>
</feature>
<dbReference type="GO" id="GO:0046872">
    <property type="term" value="F:metal ion binding"/>
    <property type="evidence" value="ECO:0007669"/>
    <property type="project" value="UniProtKB-KW"/>
</dbReference>
<evidence type="ECO:0000256" key="10">
    <source>
        <dbReference type="ARBA" id="ARBA00022842"/>
    </source>
</evidence>
<evidence type="ECO:0000256" key="6">
    <source>
        <dbReference type="ARBA" id="ARBA00020653"/>
    </source>
</evidence>
<keyword evidence="10 15" id="KW-0460">Magnesium</keyword>
<comment type="cofactor">
    <cofactor evidence="1 15">
        <name>Mg(2+)</name>
        <dbReference type="ChEBI" id="CHEBI:18420"/>
    </cofactor>
</comment>
<dbReference type="InterPro" id="IPR006805">
    <property type="entry name" value="Anth_synth_I_N"/>
</dbReference>
<keyword evidence="19" id="KW-1185">Reference proteome</keyword>
<feature type="domain" description="Chorismate-utilising enzyme C-terminal" evidence="16">
    <location>
        <begin position="195"/>
        <end position="448"/>
    </location>
</feature>
<evidence type="ECO:0000256" key="3">
    <source>
        <dbReference type="ARBA" id="ARBA00009562"/>
    </source>
</evidence>
<comment type="function">
    <text evidence="13 15">Part of a heterotetrameric complex that catalyzes the two-step biosynthesis of anthranilate, an intermediate in the biosynthesis of L-tryptophan. In the first step, the glutamine-binding beta subunit (TrpG) of anthranilate synthase (AS) provides the glutamine amidotransferase activity which generates ammonia as a substrate that, along with chorismate, is used in the second step, catalyzed by the large alpha subunit of AS (TrpE) to produce anthranilate. In the absence of TrpG, TrpE can synthesize anthranilate directly from chorismate and high concentrations of ammonia.</text>
</comment>
<sequence length="457" mass="52497">MLIKKVIKADSLTPISIYLRLMGKNKVILESIPRDSSQSRYSIIAFNPVSHIKFQDGTLHHDDEEIKTDDPFKYLENIVTTPKSNKESNLDFPFQSGAIGYVSFDMYGFYEDLQIDLSDNFDIPDFYFMLFESYFIYDHKEELVTIVEDNIYSGRSKEDLENQIKNDLAQLNKIASNEFEDNNLEKLSFASMTEKDEFIESVAKARELIRQGDMFQIVLSQRFEADIRQNPFDYYRRLRVENPSSYLYYLDFEEFQIIGSSPERLVAVRDGIVSTNPIAGTRKRGANELEDIELAESLVRDPKEISEHQMLVDLGRNDIGKISNYGSVEVPLFMKVERYRYVMHLVSIVEGRLRKGLTSVDALLATLPAGTLCGAPKHRAYQRIYEFEKVKRGFYGGAVGYITHNDTCDFAITIRTMLVKNSKAYVQAGAGIVYDSDPQSEYQECLNKARLFMNLGD</sequence>
<evidence type="ECO:0000256" key="14">
    <source>
        <dbReference type="ARBA" id="ARBA00047683"/>
    </source>
</evidence>
<evidence type="ECO:0000313" key="18">
    <source>
        <dbReference type="EMBL" id="OFI49599.1"/>
    </source>
</evidence>
<dbReference type="InterPro" id="IPR019999">
    <property type="entry name" value="Anth_synth_I-like"/>
</dbReference>
<proteinExistence type="inferred from homology"/>
<dbReference type="EMBL" id="MKIR01000012">
    <property type="protein sequence ID" value="OFI49599.1"/>
    <property type="molecule type" value="Genomic_DNA"/>
</dbReference>
<comment type="caution">
    <text evidence="18">The sequence shown here is derived from an EMBL/GenBank/DDBJ whole genome shotgun (WGS) entry which is preliminary data.</text>
</comment>
<evidence type="ECO:0000256" key="8">
    <source>
        <dbReference type="ARBA" id="ARBA00022723"/>
    </source>
</evidence>
<keyword evidence="8 15" id="KW-0479">Metal-binding</keyword>
<dbReference type="NCBIfam" id="TIGR00564">
    <property type="entry name" value="trpE_most"/>
    <property type="match status" value="1"/>
</dbReference>
<comment type="catalytic activity">
    <reaction evidence="14 15">
        <text>chorismate + L-glutamine = anthranilate + pyruvate + L-glutamate + H(+)</text>
        <dbReference type="Rhea" id="RHEA:21732"/>
        <dbReference type="ChEBI" id="CHEBI:15361"/>
        <dbReference type="ChEBI" id="CHEBI:15378"/>
        <dbReference type="ChEBI" id="CHEBI:16567"/>
        <dbReference type="ChEBI" id="CHEBI:29748"/>
        <dbReference type="ChEBI" id="CHEBI:29985"/>
        <dbReference type="ChEBI" id="CHEBI:58359"/>
        <dbReference type="EC" id="4.1.3.27"/>
    </reaction>
</comment>
<evidence type="ECO:0000256" key="9">
    <source>
        <dbReference type="ARBA" id="ARBA00022822"/>
    </source>
</evidence>
<dbReference type="GO" id="GO:0000162">
    <property type="term" value="P:L-tryptophan biosynthetic process"/>
    <property type="evidence" value="ECO:0007669"/>
    <property type="project" value="UniProtKB-UniPathway"/>
</dbReference>
<dbReference type="SUPFAM" id="SSF56322">
    <property type="entry name" value="ADC synthase"/>
    <property type="match status" value="1"/>
</dbReference>
<keyword evidence="9 15" id="KW-0822">Tryptophan biosynthesis</keyword>
<dbReference type="PANTHER" id="PTHR11236">
    <property type="entry name" value="AMINOBENZOATE/ANTHRANILATE SYNTHASE"/>
    <property type="match status" value="1"/>
</dbReference>
<evidence type="ECO:0000256" key="11">
    <source>
        <dbReference type="ARBA" id="ARBA00023141"/>
    </source>
</evidence>
<evidence type="ECO:0000256" key="12">
    <source>
        <dbReference type="ARBA" id="ARBA00023239"/>
    </source>
</evidence>
<dbReference type="Gene3D" id="3.60.120.10">
    <property type="entry name" value="Anthranilate synthase"/>
    <property type="match status" value="1"/>
</dbReference>
<dbReference type="AlphaFoldDB" id="A0A1E8GMX8"/>
<evidence type="ECO:0000259" key="16">
    <source>
        <dbReference type="Pfam" id="PF00425"/>
    </source>
</evidence>
<reference evidence="19" key="1">
    <citation type="submission" date="2016-09" db="EMBL/GenBank/DDBJ databases">
        <title>Draft genome sequence of a novel species of the family Streptococcaceae isolated from flowers.</title>
        <authorList>
            <person name="Chuah L.-O."/>
            <person name="Yap K.-P."/>
            <person name="Thong K.L."/>
            <person name="Liong M.T."/>
            <person name="Ahmad R."/>
            <person name="Rusul G."/>
        </authorList>
    </citation>
    <scope>NUCLEOTIDE SEQUENCE [LARGE SCALE GENOMIC DNA]</scope>
    <source>
        <strain evidence="19">DF1</strain>
    </source>
</reference>